<sequence length="209" mass="24209">MEKNTTYVQEHLDQDLSVYIGLSYGLLTKQYTKFSEEVKQGLFQSFIKHTKANVEQYYQQKKEEAKASDLKIGYKAPDFTLSATEDYSFFNLYTSNSEIIVLDFWGSWCSPCISGFPKMKEYYNKYQDKALFVGIACNDTKDAWLKAIKKHELPWTHVINSTKNGKNVAALYKVSQYPTKVILDKDKNVLGIYVGETEDFYKKLDTLLK</sequence>
<dbReference type="InterPro" id="IPR036249">
    <property type="entry name" value="Thioredoxin-like_sf"/>
</dbReference>
<evidence type="ECO:0000313" key="7">
    <source>
        <dbReference type="Proteomes" id="UP001143545"/>
    </source>
</evidence>
<keyword evidence="3" id="KW-1015">Disulfide bond</keyword>
<accession>A0A9W6B6B1</accession>
<dbReference type="GO" id="GO:0017004">
    <property type="term" value="P:cytochrome complex assembly"/>
    <property type="evidence" value="ECO:0007669"/>
    <property type="project" value="UniProtKB-KW"/>
</dbReference>
<dbReference type="InterPro" id="IPR050553">
    <property type="entry name" value="Thioredoxin_ResA/DsbE_sf"/>
</dbReference>
<comment type="caution">
    <text evidence="6">The sequence shown here is derived from an EMBL/GenBank/DDBJ whole genome shotgun (WGS) entry which is preliminary data.</text>
</comment>
<dbReference type="Gene3D" id="3.40.30.10">
    <property type="entry name" value="Glutaredoxin"/>
    <property type="match status" value="1"/>
</dbReference>
<evidence type="ECO:0000256" key="2">
    <source>
        <dbReference type="ARBA" id="ARBA00022748"/>
    </source>
</evidence>
<keyword evidence="2" id="KW-0201">Cytochrome c-type biogenesis</keyword>
<protein>
    <recommendedName>
        <fullName evidence="5">Thioredoxin domain-containing protein</fullName>
    </recommendedName>
</protein>
<dbReference type="GO" id="GO:0030313">
    <property type="term" value="C:cell envelope"/>
    <property type="evidence" value="ECO:0007669"/>
    <property type="project" value="UniProtKB-SubCell"/>
</dbReference>
<dbReference type="AlphaFoldDB" id="A0A9W6B6B1"/>
<dbReference type="EMBL" id="BRVP01000003">
    <property type="protein sequence ID" value="GLB51508.1"/>
    <property type="molecule type" value="Genomic_DNA"/>
</dbReference>
<evidence type="ECO:0000256" key="4">
    <source>
        <dbReference type="ARBA" id="ARBA00023284"/>
    </source>
</evidence>
<evidence type="ECO:0000256" key="3">
    <source>
        <dbReference type="ARBA" id="ARBA00023157"/>
    </source>
</evidence>
<gene>
    <name evidence="6" type="ORF">NBRC110019_05470</name>
</gene>
<dbReference type="PROSITE" id="PS51352">
    <property type="entry name" value="THIOREDOXIN_2"/>
    <property type="match status" value="1"/>
</dbReference>
<dbReference type="InterPro" id="IPR012336">
    <property type="entry name" value="Thioredoxin-like_fold"/>
</dbReference>
<organism evidence="6 7">
    <name type="scientific">Neptunitalea chrysea</name>
    <dbReference type="NCBI Taxonomy" id="1647581"/>
    <lineage>
        <taxon>Bacteria</taxon>
        <taxon>Pseudomonadati</taxon>
        <taxon>Bacteroidota</taxon>
        <taxon>Flavobacteriia</taxon>
        <taxon>Flavobacteriales</taxon>
        <taxon>Flavobacteriaceae</taxon>
        <taxon>Neptunitalea</taxon>
    </lineage>
</organism>
<evidence type="ECO:0000259" key="5">
    <source>
        <dbReference type="PROSITE" id="PS51352"/>
    </source>
</evidence>
<dbReference type="Proteomes" id="UP001143545">
    <property type="component" value="Unassembled WGS sequence"/>
</dbReference>
<dbReference type="PANTHER" id="PTHR42852:SF6">
    <property type="entry name" value="THIOL:DISULFIDE INTERCHANGE PROTEIN DSBE"/>
    <property type="match status" value="1"/>
</dbReference>
<dbReference type="SUPFAM" id="SSF52833">
    <property type="entry name" value="Thioredoxin-like"/>
    <property type="match status" value="1"/>
</dbReference>
<keyword evidence="4" id="KW-0676">Redox-active center</keyword>
<name>A0A9W6B6B1_9FLAO</name>
<dbReference type="Pfam" id="PF13905">
    <property type="entry name" value="Thioredoxin_8"/>
    <property type="match status" value="1"/>
</dbReference>
<feature type="domain" description="Thioredoxin" evidence="5">
    <location>
        <begin position="70"/>
        <end position="209"/>
    </location>
</feature>
<evidence type="ECO:0000256" key="1">
    <source>
        <dbReference type="ARBA" id="ARBA00004196"/>
    </source>
</evidence>
<dbReference type="InterPro" id="IPR013766">
    <property type="entry name" value="Thioredoxin_domain"/>
</dbReference>
<keyword evidence="7" id="KW-1185">Reference proteome</keyword>
<comment type="subcellular location">
    <subcellularLocation>
        <location evidence="1">Cell envelope</location>
    </subcellularLocation>
</comment>
<dbReference type="CDD" id="cd02966">
    <property type="entry name" value="TlpA_like_family"/>
    <property type="match status" value="1"/>
</dbReference>
<evidence type="ECO:0000313" key="6">
    <source>
        <dbReference type="EMBL" id="GLB51508.1"/>
    </source>
</evidence>
<reference evidence="6" key="1">
    <citation type="submission" date="2022-07" db="EMBL/GenBank/DDBJ databases">
        <title>Taxonomy of Novel Oxalotrophic and Methylotrophic Bacteria.</title>
        <authorList>
            <person name="Sahin N."/>
            <person name="Tani A."/>
        </authorList>
    </citation>
    <scope>NUCLEOTIDE SEQUENCE</scope>
    <source>
        <strain evidence="6">AM327</strain>
    </source>
</reference>
<dbReference type="PANTHER" id="PTHR42852">
    <property type="entry name" value="THIOL:DISULFIDE INTERCHANGE PROTEIN DSBE"/>
    <property type="match status" value="1"/>
</dbReference>
<proteinExistence type="predicted"/>